<dbReference type="SUPFAM" id="SSF48371">
    <property type="entry name" value="ARM repeat"/>
    <property type="match status" value="1"/>
</dbReference>
<dbReference type="InterPro" id="IPR016024">
    <property type="entry name" value="ARM-type_fold"/>
</dbReference>
<evidence type="ECO:0000313" key="3">
    <source>
        <dbReference type="EMBL" id="EGD79489.1"/>
    </source>
</evidence>
<dbReference type="InterPro" id="IPR011990">
    <property type="entry name" value="TPR-like_helical_dom_sf"/>
</dbReference>
<dbReference type="Gene3D" id="1.25.10.10">
    <property type="entry name" value="Leucine-rich Repeat Variant"/>
    <property type="match status" value="1"/>
</dbReference>
<feature type="region of interest" description="Disordered" evidence="2">
    <location>
        <begin position="360"/>
        <end position="605"/>
    </location>
</feature>
<feature type="compositionally biased region" description="Low complexity" evidence="2">
    <location>
        <begin position="477"/>
        <end position="487"/>
    </location>
</feature>
<keyword evidence="4" id="KW-1185">Reference proteome</keyword>
<dbReference type="EMBL" id="GL832986">
    <property type="protein sequence ID" value="EGD79489.1"/>
    <property type="molecule type" value="Genomic_DNA"/>
</dbReference>
<accession>F2UPD4</accession>
<feature type="compositionally biased region" description="Polar residues" evidence="2">
    <location>
        <begin position="360"/>
        <end position="370"/>
    </location>
</feature>
<reference evidence="3" key="1">
    <citation type="submission" date="2009-08" db="EMBL/GenBank/DDBJ databases">
        <title>Annotation of Salpingoeca rosetta.</title>
        <authorList>
            <consortium name="The Broad Institute Genome Sequencing Platform"/>
            <person name="Russ C."/>
            <person name="Cuomo C."/>
            <person name="Burger G."/>
            <person name="Gray M.W."/>
            <person name="Holland P.W.H."/>
            <person name="King N."/>
            <person name="Lang F.B.F."/>
            <person name="Roger A.J."/>
            <person name="Ruiz-Trillo I."/>
            <person name="Young S.K."/>
            <person name="Zeng Q."/>
            <person name="Gargeya S."/>
            <person name="Alvarado L."/>
            <person name="Berlin A."/>
            <person name="Chapman S.B."/>
            <person name="Chen Z."/>
            <person name="Freedman E."/>
            <person name="Gellesch M."/>
            <person name="Goldberg J."/>
            <person name="Griggs A."/>
            <person name="Gujja S."/>
            <person name="Heilman E."/>
            <person name="Heiman D."/>
            <person name="Howarth C."/>
            <person name="Mehta T."/>
            <person name="Neiman D."/>
            <person name="Pearson M."/>
            <person name="Roberts A."/>
            <person name="Saif S."/>
            <person name="Shea T."/>
            <person name="Shenoy N."/>
            <person name="Sisk P."/>
            <person name="Stolte C."/>
            <person name="Sykes S."/>
            <person name="White J."/>
            <person name="Yandava C."/>
            <person name="Haas B."/>
            <person name="Nusbaum C."/>
            <person name="Birren B."/>
        </authorList>
    </citation>
    <scope>NUCLEOTIDE SEQUENCE [LARGE SCALE GENOMIC DNA]</scope>
    <source>
        <strain evidence="3">ATCC 50818</strain>
    </source>
</reference>
<dbReference type="InterPro" id="IPR019734">
    <property type="entry name" value="TPR_rpt"/>
</dbReference>
<evidence type="ECO:0000256" key="1">
    <source>
        <dbReference type="PROSITE-ProRule" id="PRU00339"/>
    </source>
</evidence>
<dbReference type="InterPro" id="IPR024812">
    <property type="entry name" value="TPR_24"/>
</dbReference>
<dbReference type="PROSITE" id="PS50005">
    <property type="entry name" value="TPR"/>
    <property type="match status" value="1"/>
</dbReference>
<feature type="compositionally biased region" description="Polar residues" evidence="2">
    <location>
        <begin position="528"/>
        <end position="539"/>
    </location>
</feature>
<dbReference type="AlphaFoldDB" id="F2UPD4"/>
<gene>
    <name evidence="3" type="ORF">PTSG_10055</name>
</gene>
<dbReference type="RefSeq" id="XP_004988970.1">
    <property type="nucleotide sequence ID" value="XM_004988913.1"/>
</dbReference>
<dbReference type="InParanoid" id="F2UPD4"/>
<dbReference type="InterPro" id="IPR011989">
    <property type="entry name" value="ARM-like"/>
</dbReference>
<dbReference type="PANTHER" id="PTHR47050">
    <property type="entry name" value="TETRATRICOPEPTIDE REPEAT PROTEIN 24"/>
    <property type="match status" value="1"/>
</dbReference>
<evidence type="ECO:0000256" key="2">
    <source>
        <dbReference type="SAM" id="MobiDB-lite"/>
    </source>
</evidence>
<dbReference type="Proteomes" id="UP000007799">
    <property type="component" value="Unassembled WGS sequence"/>
</dbReference>
<feature type="compositionally biased region" description="Low complexity" evidence="2">
    <location>
        <begin position="371"/>
        <end position="381"/>
    </location>
</feature>
<feature type="compositionally biased region" description="Polar residues" evidence="2">
    <location>
        <begin position="546"/>
        <end position="560"/>
    </location>
</feature>
<feature type="compositionally biased region" description="Gly residues" evidence="2">
    <location>
        <begin position="410"/>
        <end position="422"/>
    </location>
</feature>
<name>F2UPD4_SALR5</name>
<proteinExistence type="predicted"/>
<dbReference type="PANTHER" id="PTHR47050:SF1">
    <property type="entry name" value="TETRATRICOPEPTIDE REPEAT PROTEIN 24-LIKE"/>
    <property type="match status" value="1"/>
</dbReference>
<dbReference type="Gene3D" id="1.25.40.10">
    <property type="entry name" value="Tetratricopeptide repeat domain"/>
    <property type="match status" value="1"/>
</dbReference>
<dbReference type="SMART" id="SM00028">
    <property type="entry name" value="TPR"/>
    <property type="match status" value="3"/>
</dbReference>
<feature type="repeat" description="TPR" evidence="1">
    <location>
        <begin position="156"/>
        <end position="189"/>
    </location>
</feature>
<dbReference type="SUPFAM" id="SSF48452">
    <property type="entry name" value="TPR-like"/>
    <property type="match status" value="1"/>
</dbReference>
<dbReference type="STRING" id="946362.F2UPD4"/>
<organism evidence="4">
    <name type="scientific">Salpingoeca rosetta (strain ATCC 50818 / BSB-021)</name>
    <dbReference type="NCBI Taxonomy" id="946362"/>
    <lineage>
        <taxon>Eukaryota</taxon>
        <taxon>Choanoflagellata</taxon>
        <taxon>Craspedida</taxon>
        <taxon>Salpingoecidae</taxon>
        <taxon>Salpingoeca</taxon>
    </lineage>
</organism>
<dbReference type="OrthoDB" id="338814at2759"/>
<evidence type="ECO:0000313" key="4">
    <source>
        <dbReference type="Proteomes" id="UP000007799"/>
    </source>
</evidence>
<dbReference type="GeneID" id="16069512"/>
<keyword evidence="1" id="KW-0802">TPR repeat</keyword>
<protein>
    <submittedName>
        <fullName evidence="3">Uncharacterized protein</fullName>
    </submittedName>
</protein>
<sequence length="605" mass="65237">MSETKELLGFLDLDTREDVRSGALRIVLGLTASEQSKDFFKANPEFVDAIVTLVKDDDSAAVRRDAFCALTNLAEIEHCAHRMIEKGRAIEASKHALRLYDTYRKHDRAVNALIVQASCHLELSRPGEVVQGCLDHLRRWEMAEVEDQPEDHALLALLYAKVGRAFFELQKFDIAADTLQSALRICPHTSGYRGTLLQNLGAALNATGSFEEAVTFHKQALKEFVQSPQAISEHLANIRDNLGFAEGMTGDLNAASMSLERAHVLWLEAGLPSMAVLSLERLGGVLEHFNLPQRALVHYQRAIGCAASNGLEEDRTRVEEKVQAIWDALTDAEHKRMYGNAAAIMAAEAEAAVAVTHTGTDTPAQAPTSHQQNQQQQQQQQGAFDRRAEQPAAMSSYGNTGSDGDEDDGVGVGGDGRGGGGGGDEDGGVGDRRQLASFGPSRSSGDTIMLGVPDDEEEDQDRYNGQGGDWIPFTDNGQWHRQQQHGRGVNEASYLAPTPAGFGHGDPSYAEIPTLSETQLEHVPPATPSVSRGALQQASVVAAPSTDRNGTTNTSRVANTGSTGRRSGRRREDVRGRGSARGSGRSRPHSKGEGPDASSRACTIM</sequence>
<dbReference type="KEGG" id="sre:PTSG_10055"/>